<dbReference type="KEGG" id="seds:AAY24_09915"/>
<dbReference type="Gene3D" id="3.40.630.30">
    <property type="match status" value="1"/>
</dbReference>
<feature type="domain" description="N-acetyltransferase" evidence="1">
    <location>
        <begin position="14"/>
        <end position="171"/>
    </location>
</feature>
<organism evidence="2 3">
    <name type="scientific">Sedimenticola thiotaurini</name>
    <dbReference type="NCBI Taxonomy" id="1543721"/>
    <lineage>
        <taxon>Bacteria</taxon>
        <taxon>Pseudomonadati</taxon>
        <taxon>Pseudomonadota</taxon>
        <taxon>Gammaproteobacteria</taxon>
        <taxon>Chromatiales</taxon>
        <taxon>Sedimenticolaceae</taxon>
        <taxon>Sedimenticola</taxon>
    </lineage>
</organism>
<evidence type="ECO:0000313" key="3">
    <source>
        <dbReference type="Proteomes" id="UP000034410"/>
    </source>
</evidence>
<dbReference type="EMBL" id="CP011412">
    <property type="protein sequence ID" value="AKH20620.1"/>
    <property type="molecule type" value="Genomic_DNA"/>
</dbReference>
<dbReference type="SUPFAM" id="SSF55729">
    <property type="entry name" value="Acyl-CoA N-acyltransferases (Nat)"/>
    <property type="match status" value="1"/>
</dbReference>
<dbReference type="AlphaFoldDB" id="A0A0F7K0D9"/>
<dbReference type="InterPro" id="IPR051531">
    <property type="entry name" value="N-acetyltransferase"/>
</dbReference>
<reference evidence="2 3" key="1">
    <citation type="journal article" date="2015" name="Genome Announc.">
        <title>Complete Genome Sequence of Sedimenticola thiotaurini Strain SIP-G1, a Polyphosphate- and Polyhydroxyalkanoate-Accumulating Sulfur-Oxidizing Gammaproteobacterium Isolated from Salt Marsh Sediments.</title>
        <authorList>
            <person name="Flood B.E."/>
            <person name="Jones D.S."/>
            <person name="Bailey J.V."/>
        </authorList>
    </citation>
    <scope>NUCLEOTIDE SEQUENCE [LARGE SCALE GENOMIC DNA]</scope>
    <source>
        <strain evidence="2 3">SIP-G1</strain>
    </source>
</reference>
<dbReference type="InterPro" id="IPR000182">
    <property type="entry name" value="GNAT_dom"/>
</dbReference>
<dbReference type="Pfam" id="PF13302">
    <property type="entry name" value="Acetyltransf_3"/>
    <property type="match status" value="1"/>
</dbReference>
<gene>
    <name evidence="2" type="ORF">AAY24_09915</name>
</gene>
<dbReference type="OrthoDB" id="9801656at2"/>
<protein>
    <submittedName>
        <fullName evidence="2">Acetyltransferase</fullName>
    </submittedName>
</protein>
<dbReference type="PANTHER" id="PTHR43792">
    <property type="entry name" value="GNAT FAMILY, PUTATIVE (AFU_ORTHOLOGUE AFUA_3G00765)-RELATED-RELATED"/>
    <property type="match status" value="1"/>
</dbReference>
<evidence type="ECO:0000259" key="1">
    <source>
        <dbReference type="PROSITE" id="PS51186"/>
    </source>
</evidence>
<dbReference type="PROSITE" id="PS51186">
    <property type="entry name" value="GNAT"/>
    <property type="match status" value="1"/>
</dbReference>
<proteinExistence type="predicted"/>
<evidence type="ECO:0000313" key="2">
    <source>
        <dbReference type="EMBL" id="AKH20620.1"/>
    </source>
</evidence>
<dbReference type="InterPro" id="IPR016181">
    <property type="entry name" value="Acyl_CoA_acyltransferase"/>
</dbReference>
<dbReference type="Proteomes" id="UP000034410">
    <property type="component" value="Chromosome"/>
</dbReference>
<dbReference type="PANTHER" id="PTHR43792:SF1">
    <property type="entry name" value="N-ACETYLTRANSFERASE DOMAIN-CONTAINING PROTEIN"/>
    <property type="match status" value="1"/>
</dbReference>
<keyword evidence="3" id="KW-1185">Reference proteome</keyword>
<name>A0A0F7K0D9_9GAMM</name>
<accession>A0A0F7K0D9</accession>
<sequence>MDYRIPQRLETQRLTLRTFREADWRDLHAYYSDPECTRHTVGKPLREAATWQVLASMIGHWEMRGYGPYAVVERASGRVIGPVGLWYPLDWPEPEIKWALARDYWGRGYALEAALAVREMAAEQLPDIRLISLIQAENRASIALAERIGAMFERTLAFRGGVWHLYRHQQQTAGEDSCNGSGATGDY</sequence>
<keyword evidence="2" id="KW-0808">Transferase</keyword>
<dbReference type="GO" id="GO:0016747">
    <property type="term" value="F:acyltransferase activity, transferring groups other than amino-acyl groups"/>
    <property type="evidence" value="ECO:0007669"/>
    <property type="project" value="InterPro"/>
</dbReference>